<feature type="region of interest" description="Disordered" evidence="1">
    <location>
        <begin position="68"/>
        <end position="88"/>
    </location>
</feature>
<evidence type="ECO:0000256" key="1">
    <source>
        <dbReference type="SAM" id="MobiDB-lite"/>
    </source>
</evidence>
<sequence>MGDSSFVLIYGTNSRGFSAPDEAEGVEISLLLAFMAPIQELCIGTGDQEWRTTVCMSLDCERKLEYPRRHKENRQTQQGKTPAETRIQTGNLEGIVHTLLPMPHLFNK</sequence>
<protein>
    <submittedName>
        <fullName evidence="2">Uncharacterized protein</fullName>
    </submittedName>
</protein>
<name>A0A9N7TUT1_PLEPL</name>
<gene>
    <name evidence="2" type="ORF">PLEPLA_LOCUS7012</name>
</gene>
<proteinExistence type="predicted"/>
<organism evidence="2 3">
    <name type="scientific">Pleuronectes platessa</name>
    <name type="common">European plaice</name>
    <dbReference type="NCBI Taxonomy" id="8262"/>
    <lineage>
        <taxon>Eukaryota</taxon>
        <taxon>Metazoa</taxon>
        <taxon>Chordata</taxon>
        <taxon>Craniata</taxon>
        <taxon>Vertebrata</taxon>
        <taxon>Euteleostomi</taxon>
        <taxon>Actinopterygii</taxon>
        <taxon>Neopterygii</taxon>
        <taxon>Teleostei</taxon>
        <taxon>Neoteleostei</taxon>
        <taxon>Acanthomorphata</taxon>
        <taxon>Carangaria</taxon>
        <taxon>Pleuronectiformes</taxon>
        <taxon>Pleuronectoidei</taxon>
        <taxon>Pleuronectidae</taxon>
        <taxon>Pleuronectes</taxon>
    </lineage>
</organism>
<evidence type="ECO:0000313" key="2">
    <source>
        <dbReference type="EMBL" id="CAB1419184.1"/>
    </source>
</evidence>
<comment type="caution">
    <text evidence="2">The sequence shown here is derived from an EMBL/GenBank/DDBJ whole genome shotgun (WGS) entry which is preliminary data.</text>
</comment>
<dbReference type="AlphaFoldDB" id="A0A9N7TUT1"/>
<dbReference type="Proteomes" id="UP001153269">
    <property type="component" value="Unassembled WGS sequence"/>
</dbReference>
<evidence type="ECO:0000313" key="3">
    <source>
        <dbReference type="Proteomes" id="UP001153269"/>
    </source>
</evidence>
<reference evidence="2" key="1">
    <citation type="submission" date="2020-03" db="EMBL/GenBank/DDBJ databases">
        <authorList>
            <person name="Weist P."/>
        </authorList>
    </citation>
    <scope>NUCLEOTIDE SEQUENCE</scope>
</reference>
<feature type="compositionally biased region" description="Polar residues" evidence="1">
    <location>
        <begin position="75"/>
        <end position="88"/>
    </location>
</feature>
<accession>A0A9N7TUT1</accession>
<keyword evidence="3" id="KW-1185">Reference proteome</keyword>
<dbReference type="EMBL" id="CADEAL010000370">
    <property type="protein sequence ID" value="CAB1419184.1"/>
    <property type="molecule type" value="Genomic_DNA"/>
</dbReference>